<dbReference type="Proteomes" id="UP000494106">
    <property type="component" value="Unassembled WGS sequence"/>
</dbReference>
<protein>
    <submittedName>
        <fullName evidence="1">Uncharacterized protein</fullName>
    </submittedName>
</protein>
<name>A0A8S1B373_ARCPL</name>
<evidence type="ECO:0000313" key="1">
    <source>
        <dbReference type="EMBL" id="CAB3256994.1"/>
    </source>
</evidence>
<proteinExistence type="predicted"/>
<evidence type="ECO:0000313" key="2">
    <source>
        <dbReference type="Proteomes" id="UP000494106"/>
    </source>
</evidence>
<reference evidence="1 2" key="1">
    <citation type="submission" date="2020-04" db="EMBL/GenBank/DDBJ databases">
        <authorList>
            <person name="Wallbank WR R."/>
            <person name="Pardo Diaz C."/>
            <person name="Kozak K."/>
            <person name="Martin S."/>
            <person name="Jiggins C."/>
            <person name="Moest M."/>
            <person name="Warren A I."/>
            <person name="Byers J.R.P. K."/>
            <person name="Montejo-Kovacevich G."/>
            <person name="Yen C E."/>
        </authorList>
    </citation>
    <scope>NUCLEOTIDE SEQUENCE [LARGE SCALE GENOMIC DNA]</scope>
</reference>
<gene>
    <name evidence="1" type="ORF">APLA_LOCUS15692</name>
</gene>
<dbReference type="AlphaFoldDB" id="A0A8S1B373"/>
<comment type="caution">
    <text evidence="1">The sequence shown here is derived from an EMBL/GenBank/DDBJ whole genome shotgun (WGS) entry which is preliminary data.</text>
</comment>
<accession>A0A8S1B373</accession>
<dbReference type="EMBL" id="CADEBC010000590">
    <property type="protein sequence ID" value="CAB3256994.1"/>
    <property type="molecule type" value="Genomic_DNA"/>
</dbReference>
<organism evidence="1 2">
    <name type="scientific">Arctia plantaginis</name>
    <name type="common">Wood tiger moth</name>
    <name type="synonym">Phalaena plantaginis</name>
    <dbReference type="NCBI Taxonomy" id="874455"/>
    <lineage>
        <taxon>Eukaryota</taxon>
        <taxon>Metazoa</taxon>
        <taxon>Ecdysozoa</taxon>
        <taxon>Arthropoda</taxon>
        <taxon>Hexapoda</taxon>
        <taxon>Insecta</taxon>
        <taxon>Pterygota</taxon>
        <taxon>Neoptera</taxon>
        <taxon>Endopterygota</taxon>
        <taxon>Lepidoptera</taxon>
        <taxon>Glossata</taxon>
        <taxon>Ditrysia</taxon>
        <taxon>Noctuoidea</taxon>
        <taxon>Erebidae</taxon>
        <taxon>Arctiinae</taxon>
        <taxon>Arctia</taxon>
    </lineage>
</organism>
<dbReference type="OrthoDB" id="7465688at2759"/>
<sequence length="585" mass="66149">MSQISENVRLMLVQLLPASIINDIKCFAFYDNHPRDEKNIDITICTGAGEVREYFQRDLVSSVNLQNEGVTTEIKLIRNKRCELFYLVAGGGELTILSRKEKLKIHERLIGVCNYKISDSACSGEAVLNVFLKYSEIPVVPDENFKNFKPLEYSSSPSCPLLNEPIVTQLKIKLTEAKFTVKSNEQSLKEFLHLRQLICFSVYTKIHPKLGDSLFSDNLNEVGNALNIFTQKPWIKTCNNKIVIVHTVCNGNEEPLENVQILIHGTTGKSIEYTTKIFEKMSTPPFWKETQSQKLLCNVESALVVVVDLKELKYNIIRRIEWNEVIIYKNEEHECILPIDAVTLSSTDIMGEQFDVMCNDLSDINIMLAVLATTEKTELILRHIKRSNEQNVTIDMFCKYLNMERVPNSDNIVVHRKSPYHALNGLMIILEGRNEGTGQLAVAVYSRCPSQTLALVHYIQDAVPLRIITTTPNYKITSKSDTFSSYNESTAIVSEQGPNYMSYATSLLNRTSLVLDYLDNSMISMCESNDAVVLNKIGTEIDLFAQGEVGLHEFKKKMWDEARKGVEILAEKRVSVPVSGGMSVD</sequence>
<keyword evidence="2" id="KW-1185">Reference proteome</keyword>